<evidence type="ECO:0000313" key="5">
    <source>
        <dbReference type="Proteomes" id="UP000789595"/>
    </source>
</evidence>
<accession>A0A7S3ZXI4</accession>
<feature type="transmembrane region" description="Helical" evidence="2">
    <location>
        <begin position="26"/>
        <end position="47"/>
    </location>
</feature>
<keyword evidence="2" id="KW-0812">Transmembrane</keyword>
<reference evidence="4" key="2">
    <citation type="submission" date="2021-11" db="EMBL/GenBank/DDBJ databases">
        <authorList>
            <consortium name="Genoscope - CEA"/>
            <person name="William W."/>
        </authorList>
    </citation>
    <scope>NUCLEOTIDE SEQUENCE</scope>
</reference>
<sequence length="1741" mass="183421">MDPELGKKVCDVEVPASQPKRKCNRVCLIAGCFVALVLLSLVELLVLPLRSFGADDAHIKISFDGRDIIVDARAHPTPARSYLHEARVSSAKCDVYTSFDGEDAVKTATLDADGDWPVAARENEKRHELQLRTSNIDFDVARRLAKAEEVATAYAKCDVTVDIELYGALPVSLRFRALEAEWSRDKGDLRKEIKVKFDAPQKAISAAVWLVRKVKESLELRIEDDGALSVQWHSFEATPALPEGVTSVDLHLPRVAYDVEADGGNTGVVAFNGADLHFSHEPTLLDLDFSASGYGPVALGTLQSAVDHKVSLAISAQDPDTFFGSLIGPRHVVALRWENDEPQQRRLAGTRQLTAYEDACGAAARTCYTVTWDGTYEATGCFAKPGPLCVSGDVVNLDDGKTTRSFGAAVEASHTALTAAIDLDEKAYAFEASAAVGEGEDVKLRVVLGEDGGDALFDLVGTLDAGLPHDGATARAALSFELGDDELFDGALAGEVDWSGNAFTASLTATDDDQEAFHLALAGDGEVNQGLFGTTSMMARVNGEQQFQTTLNGEIDWSGAEHDGVDDVTVALYVKTDDGTERFHVATALNGDDADGLSGTASLYVRVDGDKVLDGGVGGSAKWGDNSDHDVEAAMTVIADGNERFYKKTVLDWDRDKDGNEDSATASLYVRVDGEKVLDGSVGGSSKWDHDYVWEGALTVTSDDAEKFHTALTLDELSGLDQRIRGAAALQMRINGEKLVDGGFDGRAKWGDKSDHDLEVKLTITESDEERFHTDMTLDGDADAGLSGASALVVRIAGDEVVDAAAAGAVKWGGDSAHDFELSTTLTNDGAELFDTAFELDQHDSRSGQLVWTVRLDGDERLYTHLDGQGDVEDGEVSGSSGVVLRLGGEDTFDGSMSGSVEWQEASEGGDATVAFSLMEGAVERFGLDLALHGEVDGKVEGSTDVTVRLDGDAKDYEVSGSFDWDEEIVVGMSFKDAHLERFALEMTASGDNDDGLSGKTGLSISVDGDELVDALLEGELSVDDLVSLSASLHNKNEEVFSMALGAEGDTDDRLYGKTTLQMSVSDEELFDAHAEASADWSWRHEDDFQLTTHLLNQNEELFRMKMTARGDDADGLQGETSLMVAIAEEELLDGRVTGSARFSGGDDVALAFTVENQNKGLVSAQMTAHGESDDALLLGETTLELTLAEEKAVDATAHASARWEDDWVLKLSLANDNAAIFAIDGTLDGKVELGSLSGDGAGTLVVTLGDEKALDLAYEGAVSTDPMELSAALSNGGDNIMSLEASGSWDKRDGGGVDGACSIDLSTGGDSLFTFGGTLGANDIEAGDRVCLFMDMDLDKRGMLGSKAVSSELAMGLAIDDWGSGLQIAQSEATMAMTGAGLGNGFTVGTWDADKASEPVDRDACDATAEVSMDVFVSSIEKRKWVPPTKAPTSAPTTKPTPQPTHAPTPRPTPTPTRAPTPTPTPGPTLAPTEAPVVAGSLTLSGISVADASGEESKAVLRGAIADVAGVSKSAVTILGVASASARRRRLQAGVVVDYKIELTDHEASEDAAANLASASPTEVDEAIVDAAKDENAEAVFAAVATTSLTSTVVAATDAPTAAPRPTPRPTPEPAGGSSGGGSANNAGGGVMIIAIAVCAVVLVLCGGGGIYYYRRNKMPRVLTPTRAEKLEAEWSTRLPTPKALPADEETKEVDVAEVDLEEAREAPVSAMPPPPPCFCSQCGAPLRGQFCSQCGARAA</sequence>
<evidence type="ECO:0000313" key="4">
    <source>
        <dbReference type="EMBL" id="CAH0365859.1"/>
    </source>
</evidence>
<feature type="compositionally biased region" description="Low complexity" evidence="1">
    <location>
        <begin position="1428"/>
        <end position="1439"/>
    </location>
</feature>
<evidence type="ECO:0000313" key="3">
    <source>
        <dbReference type="EMBL" id="CAE0696937.1"/>
    </source>
</evidence>
<feature type="transmembrane region" description="Helical" evidence="2">
    <location>
        <begin position="1632"/>
        <end position="1655"/>
    </location>
</feature>
<keyword evidence="2" id="KW-0472">Membrane</keyword>
<keyword evidence="2" id="KW-1133">Transmembrane helix</keyword>
<feature type="compositionally biased region" description="Pro residues" evidence="1">
    <location>
        <begin position="1440"/>
        <end position="1470"/>
    </location>
</feature>
<feature type="region of interest" description="Disordered" evidence="1">
    <location>
        <begin position="1427"/>
        <end position="1475"/>
    </location>
</feature>
<evidence type="ECO:0000256" key="2">
    <source>
        <dbReference type="SAM" id="Phobius"/>
    </source>
</evidence>
<feature type="compositionally biased region" description="Pro residues" evidence="1">
    <location>
        <begin position="1604"/>
        <end position="1614"/>
    </location>
</feature>
<organism evidence="3">
    <name type="scientific">Pelagomonas calceolata</name>
    <dbReference type="NCBI Taxonomy" id="35677"/>
    <lineage>
        <taxon>Eukaryota</taxon>
        <taxon>Sar</taxon>
        <taxon>Stramenopiles</taxon>
        <taxon>Ochrophyta</taxon>
        <taxon>Pelagophyceae</taxon>
        <taxon>Pelagomonadales</taxon>
        <taxon>Pelagomonadaceae</taxon>
        <taxon>Pelagomonas</taxon>
    </lineage>
</organism>
<keyword evidence="5" id="KW-1185">Reference proteome</keyword>
<reference evidence="3" key="1">
    <citation type="submission" date="2021-01" db="EMBL/GenBank/DDBJ databases">
        <authorList>
            <person name="Corre E."/>
            <person name="Pelletier E."/>
            <person name="Niang G."/>
            <person name="Scheremetjew M."/>
            <person name="Finn R."/>
            <person name="Kale V."/>
            <person name="Holt S."/>
            <person name="Cochrane G."/>
            <person name="Meng A."/>
            <person name="Brown T."/>
            <person name="Cohen L."/>
        </authorList>
    </citation>
    <scope>NUCLEOTIDE SEQUENCE</scope>
    <source>
        <strain evidence="3">CCMP1756</strain>
    </source>
</reference>
<dbReference type="EMBL" id="HBIW01014388">
    <property type="protein sequence ID" value="CAE0696937.1"/>
    <property type="molecule type" value="Transcribed_RNA"/>
</dbReference>
<dbReference type="EMBL" id="CAKKNE010000001">
    <property type="protein sequence ID" value="CAH0365859.1"/>
    <property type="molecule type" value="Genomic_DNA"/>
</dbReference>
<name>A0A7S3ZXI4_9STRA</name>
<evidence type="ECO:0000256" key="1">
    <source>
        <dbReference type="SAM" id="MobiDB-lite"/>
    </source>
</evidence>
<proteinExistence type="predicted"/>
<dbReference type="Proteomes" id="UP000789595">
    <property type="component" value="Unassembled WGS sequence"/>
</dbReference>
<protein>
    <submittedName>
        <fullName evidence="3">Uncharacterized protein</fullName>
    </submittedName>
</protein>
<gene>
    <name evidence="3" type="ORF">PCAL00307_LOCUS12373</name>
    <name evidence="4" type="ORF">PECAL_1P23200</name>
</gene>
<feature type="region of interest" description="Disordered" evidence="1">
    <location>
        <begin position="1600"/>
        <end position="1623"/>
    </location>
</feature>